<dbReference type="Pfam" id="PF05191">
    <property type="entry name" value="ADK_lid"/>
    <property type="match status" value="1"/>
</dbReference>
<dbReference type="PANTHER" id="PTHR23359">
    <property type="entry name" value="NUCLEOTIDE KINASE"/>
    <property type="match status" value="1"/>
</dbReference>
<dbReference type="GO" id="GO:0004017">
    <property type="term" value="F:AMP kinase activity"/>
    <property type="evidence" value="ECO:0007669"/>
    <property type="project" value="InterPro"/>
</dbReference>
<evidence type="ECO:0000256" key="7">
    <source>
        <dbReference type="HAMAP-Rule" id="MF_03169"/>
    </source>
</evidence>
<organism evidence="9">
    <name type="scientific">Saccharomyces paradoxus</name>
    <name type="common">Yeast</name>
    <name type="synonym">Saccharomyces douglasii</name>
    <dbReference type="NCBI Taxonomy" id="27291"/>
    <lineage>
        <taxon>Eukaryota</taxon>
        <taxon>Fungi</taxon>
        <taxon>Dikarya</taxon>
        <taxon>Ascomycota</taxon>
        <taxon>Saccharomycotina</taxon>
        <taxon>Saccharomycetes</taxon>
        <taxon>Saccharomycetales</taxon>
        <taxon>Saccharomycetaceae</taxon>
        <taxon>Saccharomyces</taxon>
    </lineage>
</organism>
<feature type="region of interest" description="LID" evidence="7">
    <location>
        <begin position="144"/>
        <end position="181"/>
    </location>
</feature>
<reference evidence="9" key="1">
    <citation type="journal article" date="2017" name="Nat. Genet.">
        <title>Contrasting evolutionary genome dynamics between domesticated and wild yeasts.</title>
        <authorList>
            <person name="Yue J.X."/>
            <person name="Li J."/>
            <person name="Aigrain L."/>
            <person name="Hallin J."/>
            <person name="Persson K."/>
            <person name="Oliver K."/>
            <person name="Bergstrom A."/>
            <person name="Coupland P."/>
            <person name="Warringer J."/>
            <person name="Lagomarsino M.C."/>
            <person name="Fischer G."/>
            <person name="Durbin R."/>
            <person name="Liti G."/>
        </authorList>
    </citation>
    <scope>NUCLEOTIDE SEQUENCE</scope>
    <source>
        <strain evidence="9">CBS432</strain>
    </source>
</reference>
<evidence type="ECO:0000256" key="3">
    <source>
        <dbReference type="ARBA" id="ARBA00022741"/>
    </source>
</evidence>
<dbReference type="GO" id="GO:0046899">
    <property type="term" value="F:nucleoside triphosphate adenylate kinase activity"/>
    <property type="evidence" value="ECO:0007669"/>
    <property type="project" value="UniProtKB-UniRule"/>
</dbReference>
<comment type="subcellular location">
    <subcellularLocation>
        <location evidence="1 7">Mitochondrion matrix</location>
    </subcellularLocation>
</comment>
<dbReference type="InterPro" id="IPR028586">
    <property type="entry name" value="AK3/Ak4_mitochondrial"/>
</dbReference>
<feature type="binding site" evidence="7">
    <location>
        <position position="189"/>
    </location>
    <ligand>
        <name>AMP</name>
        <dbReference type="ChEBI" id="CHEBI:456215"/>
    </ligand>
</feature>
<gene>
    <name evidence="7 9" type="primary">ADK2</name>
    <name evidence="9" type="ORF">SPAR_E02440</name>
</gene>
<evidence type="ECO:0000256" key="1">
    <source>
        <dbReference type="ARBA" id="ARBA00004305"/>
    </source>
</evidence>
<reference evidence="9" key="3">
    <citation type="submission" date="2025-07" db="EMBL/GenBank/DDBJ databases">
        <authorList>
            <consortium name="NCBI Genome Project"/>
        </authorList>
    </citation>
    <scope>NUCLEOTIDE SEQUENCE</scope>
    <source>
        <strain evidence="9">CBS432</strain>
    </source>
</reference>
<dbReference type="GO" id="GO:0046033">
    <property type="term" value="P:AMP metabolic process"/>
    <property type="evidence" value="ECO:0007669"/>
    <property type="project" value="UniProtKB-UniRule"/>
</dbReference>
<evidence type="ECO:0000313" key="9">
    <source>
        <dbReference type="RefSeq" id="XP_033765987.1"/>
    </source>
</evidence>
<dbReference type="FunFam" id="3.40.50.300:FF:000106">
    <property type="entry name" value="Adenylate kinase mitochondrial"/>
    <property type="match status" value="1"/>
</dbReference>
<sequence>MPANVKHATHLLKPLRLLLLGAPGSGKGTQTSRLLKQIPQLTSISSGDILRQEIKSESTLGREAATYIAQGKLLPDDLITRLITFRLSALGWLKPSATWLLDGFPRTTAQASALDELLKQHDASLNLVVELDVPECTILERIENRFVHVSSGRVYNLQYNPPKIPGLDDITGEPLTKRLDDTAEVFKKRLEEYNKTNEPLKEYYKNSGIFSTVSGETSDIIFPKLLDLITSKFGQ</sequence>
<evidence type="ECO:0000259" key="8">
    <source>
        <dbReference type="Pfam" id="PF05191"/>
    </source>
</evidence>
<dbReference type="HAMAP" id="MF_03169">
    <property type="entry name" value="Adenylate_kinase_AK3"/>
    <property type="match status" value="1"/>
</dbReference>
<dbReference type="InterPro" id="IPR027417">
    <property type="entry name" value="P-loop_NTPase"/>
</dbReference>
<feature type="binding site" evidence="7">
    <location>
        <begin position="72"/>
        <end position="74"/>
    </location>
    <ligand>
        <name>AMP</name>
        <dbReference type="ChEBI" id="CHEBI:456215"/>
    </ligand>
</feature>
<feature type="binding site" evidence="7">
    <location>
        <begin position="103"/>
        <end position="106"/>
    </location>
    <ligand>
        <name>AMP</name>
        <dbReference type="ChEBI" id="CHEBI:456215"/>
    </ligand>
</feature>
<evidence type="ECO:0000256" key="5">
    <source>
        <dbReference type="ARBA" id="ARBA00023128"/>
    </source>
</evidence>
<dbReference type="NCBIfam" id="TIGR01351">
    <property type="entry name" value="adk"/>
    <property type="match status" value="1"/>
</dbReference>
<dbReference type="HAMAP" id="MF_00235">
    <property type="entry name" value="Adenylate_kinase_Adk"/>
    <property type="match status" value="1"/>
</dbReference>
<dbReference type="PROSITE" id="PS00113">
    <property type="entry name" value="ADENYLATE_KINASE"/>
    <property type="match status" value="1"/>
</dbReference>
<dbReference type="GO" id="GO:0005525">
    <property type="term" value="F:GTP binding"/>
    <property type="evidence" value="ECO:0007669"/>
    <property type="project" value="UniProtKB-KW"/>
</dbReference>
<evidence type="ECO:0000256" key="2">
    <source>
        <dbReference type="ARBA" id="ARBA00022679"/>
    </source>
</evidence>
<feature type="binding site" evidence="7">
    <location>
        <position position="145"/>
    </location>
    <ligand>
        <name>GTP</name>
        <dbReference type="ChEBI" id="CHEBI:37565"/>
    </ligand>
</feature>
<dbReference type="InterPro" id="IPR036193">
    <property type="entry name" value="ADK_active_lid_dom_sf"/>
</dbReference>
<feature type="binding site" evidence="7">
    <location>
        <position position="51"/>
    </location>
    <ligand>
        <name>AMP</name>
        <dbReference type="ChEBI" id="CHEBI:456215"/>
    </ligand>
</feature>
<feature type="binding site" evidence="7">
    <location>
        <begin position="154"/>
        <end position="155"/>
    </location>
    <ligand>
        <name>GTP</name>
        <dbReference type="ChEBI" id="CHEBI:37565"/>
    </ligand>
</feature>
<name>A0A8B8UQD9_SACPA</name>
<dbReference type="Gene3D" id="3.40.50.300">
    <property type="entry name" value="P-loop containing nucleotide triphosphate hydrolases"/>
    <property type="match status" value="1"/>
</dbReference>
<dbReference type="GO" id="GO:0046039">
    <property type="term" value="P:GTP metabolic process"/>
    <property type="evidence" value="ECO:0007669"/>
    <property type="project" value="UniProtKB-UniRule"/>
</dbReference>
<keyword evidence="4 7" id="KW-0418">Kinase</keyword>
<dbReference type="AlphaFoldDB" id="A0A8B8UQD9"/>
<dbReference type="EC" id="2.7.4.10" evidence="7"/>
<evidence type="ECO:0000256" key="6">
    <source>
        <dbReference type="ARBA" id="ARBA00023134"/>
    </source>
</evidence>
<accession>A0A8B8UQD9</accession>
<comment type="subunit">
    <text evidence="7">Monomer.</text>
</comment>
<dbReference type="VEuPathDB" id="FungiDB:SPAR_E02440"/>
<keyword evidence="6 7" id="KW-0342">GTP-binding</keyword>
<evidence type="ECO:0000256" key="4">
    <source>
        <dbReference type="ARBA" id="ARBA00022777"/>
    </source>
</evidence>
<dbReference type="InterPro" id="IPR000850">
    <property type="entry name" value="Adenylat/UMP-CMP_kin"/>
</dbReference>
<feature type="binding site" evidence="7">
    <location>
        <position position="110"/>
    </location>
    <ligand>
        <name>AMP</name>
        <dbReference type="ChEBI" id="CHEBI:456215"/>
    </ligand>
</feature>
<comment type="catalytic activity">
    <reaction evidence="7">
        <text>a ribonucleoside 5'-triphosphate + AMP = a ribonucleoside 5'-diphosphate + ADP</text>
        <dbReference type="Rhea" id="RHEA:13749"/>
        <dbReference type="ChEBI" id="CHEBI:57930"/>
        <dbReference type="ChEBI" id="CHEBI:61557"/>
        <dbReference type="ChEBI" id="CHEBI:456215"/>
        <dbReference type="ChEBI" id="CHEBI:456216"/>
        <dbReference type="EC" id="2.7.4.10"/>
    </reaction>
</comment>
<dbReference type="InterPro" id="IPR033690">
    <property type="entry name" value="Adenylat_kinase_CS"/>
</dbReference>
<keyword evidence="3 7" id="KW-0547">Nucleotide-binding</keyword>
<dbReference type="InterPro" id="IPR007862">
    <property type="entry name" value="Adenylate_kinase_lid-dom"/>
</dbReference>
<dbReference type="InterPro" id="IPR006259">
    <property type="entry name" value="Adenyl_kin_sub"/>
</dbReference>
<dbReference type="GO" id="GO:0006172">
    <property type="term" value="P:ADP biosynthetic process"/>
    <property type="evidence" value="ECO:0007669"/>
    <property type="project" value="UniProtKB-UniRule"/>
</dbReference>
<feature type="binding site" evidence="7">
    <location>
        <position position="46"/>
    </location>
    <ligand>
        <name>AMP</name>
        <dbReference type="ChEBI" id="CHEBI:456215"/>
    </ligand>
</feature>
<dbReference type="Pfam" id="PF00406">
    <property type="entry name" value="ADK"/>
    <property type="match status" value="1"/>
</dbReference>
<dbReference type="GO" id="GO:0005524">
    <property type="term" value="F:ATP binding"/>
    <property type="evidence" value="ECO:0007669"/>
    <property type="project" value="InterPro"/>
</dbReference>
<dbReference type="KEGG" id="spao:SPAR_E02440"/>
<dbReference type="GO" id="GO:0005759">
    <property type="term" value="C:mitochondrial matrix"/>
    <property type="evidence" value="ECO:0007669"/>
    <property type="project" value="UniProtKB-SubCell"/>
</dbReference>
<reference evidence="9" key="4">
    <citation type="submission" date="2025-08" db="UniProtKB">
        <authorList>
            <consortium name="RefSeq"/>
        </authorList>
    </citation>
    <scope>IDENTIFICATION</scope>
    <source>
        <strain evidence="9">CBS432</strain>
    </source>
</reference>
<dbReference type="PRINTS" id="PR00094">
    <property type="entry name" value="ADENYLTKNASE"/>
</dbReference>
<dbReference type="OrthoDB" id="439792at2759"/>
<keyword evidence="5 7" id="KW-0496">Mitochondrion</keyword>
<feature type="domain" description="Adenylate kinase active site lid" evidence="8">
    <location>
        <begin position="145"/>
        <end position="180"/>
    </location>
</feature>
<comment type="domain">
    <text evidence="7">Consists of three domains, a large central CORE domain and two small peripheral domains, NMPbind and LID, which undergo movements during catalysis. The LID domain closes over the site of phosphoryl transfer upon GTP binding. Assembling and dissambling the active center during each catalytic cycle provides an effective means to prevent GTP hydrolysis.</text>
</comment>
<proteinExistence type="inferred from homology"/>
<comment type="function">
    <text evidence="7">Involved in maintaining the homeostasis of cellular nucleotides by catalyzing the interconversion of nucleoside phosphates. Has GTP:AMP phosphotransferase and ITP:AMP phosphotransferase activities.</text>
</comment>
<dbReference type="GO" id="GO:0046041">
    <property type="term" value="P:ITP metabolic process"/>
    <property type="evidence" value="ECO:0007669"/>
    <property type="project" value="UniProtKB-UniRule"/>
</dbReference>
<feature type="binding site" evidence="7">
    <location>
        <position position="178"/>
    </location>
    <ligand>
        <name>AMP</name>
        <dbReference type="ChEBI" id="CHEBI:456215"/>
    </ligand>
</feature>
<dbReference type="RefSeq" id="XP_033765987.1">
    <property type="nucleotide sequence ID" value="XM_033910096.1"/>
</dbReference>
<keyword evidence="2 7" id="KW-0808">Transferase</keyword>
<dbReference type="SUPFAM" id="SSF57774">
    <property type="entry name" value="Microbial and mitochondrial ADK, insert 'zinc finger' domain"/>
    <property type="match status" value="1"/>
</dbReference>
<dbReference type="SUPFAM" id="SSF52540">
    <property type="entry name" value="P-loop containing nucleoside triphosphate hydrolases"/>
    <property type="match status" value="1"/>
</dbReference>
<reference evidence="9" key="2">
    <citation type="submission" date="2020-01" db="EMBL/GenBank/DDBJ databases">
        <title>Population-level Yeast Reference Genomes.</title>
        <authorList>
            <person name="Yue J.-X."/>
        </authorList>
    </citation>
    <scope>NUCLEOTIDE SEQUENCE</scope>
    <source>
        <strain evidence="9">CBS432</strain>
    </source>
</reference>
<dbReference type="CDD" id="cd01428">
    <property type="entry name" value="ADK"/>
    <property type="match status" value="1"/>
</dbReference>
<protein>
    <recommendedName>
        <fullName evidence="7">GTP:AMP phosphotransferase, mitochondrial</fullName>
        <ecNumber evidence="7">2.7.4.10</ecNumber>
    </recommendedName>
    <alternativeName>
        <fullName evidence="7">Adenylate kinase 3</fullName>
        <shortName evidence="7">AK 3</shortName>
    </alternativeName>
</protein>
<comment type="similarity">
    <text evidence="7">Belongs to the adenylate kinase family. AK3 subfamily.</text>
</comment>
<feature type="binding site" evidence="7">
    <location>
        <position position="218"/>
    </location>
    <ligand>
        <name>GTP</name>
        <dbReference type="ChEBI" id="CHEBI:37565"/>
    </ligand>
</feature>
<feature type="binding site" evidence="7">
    <location>
        <begin position="24"/>
        <end position="29"/>
    </location>
    <ligand>
        <name>GTP</name>
        <dbReference type="ChEBI" id="CHEBI:37565"/>
    </ligand>
</feature>
<feature type="region of interest" description="NMPbind" evidence="7">
    <location>
        <begin position="45"/>
        <end position="74"/>
    </location>
</feature>